<dbReference type="eggNOG" id="ENOG502RI8G">
    <property type="taxonomic scope" value="Eukaryota"/>
</dbReference>
<dbReference type="InterPro" id="IPR013752">
    <property type="entry name" value="KPA_reductase"/>
</dbReference>
<dbReference type="Proteomes" id="UP000006310">
    <property type="component" value="Chromosome 1"/>
</dbReference>
<dbReference type="GO" id="GO:0070131">
    <property type="term" value="P:positive regulation of mitochondrial translation"/>
    <property type="evidence" value="ECO:0007669"/>
    <property type="project" value="EnsemblFungi"/>
</dbReference>
<dbReference type="OMA" id="NCKWNDI"/>
<gene>
    <name evidence="2" type="primary">KNAG0A04630</name>
    <name evidence="2" type="ordered locus">KNAG_0A04630</name>
</gene>
<proteinExistence type="predicted"/>
<dbReference type="RefSeq" id="XP_022462381.1">
    <property type="nucleotide sequence ID" value="XM_022608941.1"/>
</dbReference>
<dbReference type="PANTHER" id="PTHR43765:SF4">
    <property type="entry name" value="CYTOCHROME B TRANSLATIONAL ACTIVATOR PROTEIN CBS2"/>
    <property type="match status" value="1"/>
</dbReference>
<keyword evidence="3" id="KW-1185">Reference proteome</keyword>
<dbReference type="GeneID" id="34523770"/>
<dbReference type="Pfam" id="PF08546">
    <property type="entry name" value="ApbA_C"/>
    <property type="match status" value="1"/>
</dbReference>
<name>J7R013_HUIN7</name>
<dbReference type="KEGG" id="kng:KNAG_0A04630"/>
<dbReference type="GO" id="GO:0050661">
    <property type="term" value="F:NADP binding"/>
    <property type="evidence" value="ECO:0007669"/>
    <property type="project" value="TreeGrafter"/>
</dbReference>
<dbReference type="GO" id="GO:0005761">
    <property type="term" value="C:mitochondrial ribosome"/>
    <property type="evidence" value="ECO:0007669"/>
    <property type="project" value="EnsemblFungi"/>
</dbReference>
<dbReference type="EMBL" id="HE978314">
    <property type="protein sequence ID" value="CCK68135.1"/>
    <property type="molecule type" value="Genomic_DNA"/>
</dbReference>
<dbReference type="GO" id="GO:0008677">
    <property type="term" value="F:2-dehydropantoate 2-reductase activity"/>
    <property type="evidence" value="ECO:0007669"/>
    <property type="project" value="TreeGrafter"/>
</dbReference>
<dbReference type="HOGENOM" id="CLU_031468_10_2_1"/>
<accession>J7R013</accession>
<dbReference type="SUPFAM" id="SSF48179">
    <property type="entry name" value="6-phosphogluconate dehydrogenase C-terminal domain-like"/>
    <property type="match status" value="1"/>
</dbReference>
<dbReference type="AlphaFoldDB" id="J7R013"/>
<dbReference type="InterPro" id="IPR008927">
    <property type="entry name" value="6-PGluconate_DH-like_C_sf"/>
</dbReference>
<feature type="domain" description="Ketopantoate reductase C-terminal" evidence="1">
    <location>
        <begin position="222"/>
        <end position="356"/>
    </location>
</feature>
<dbReference type="Gene3D" id="1.10.1040.10">
    <property type="entry name" value="N-(1-d-carboxylethyl)-l-norvaline Dehydrogenase, domain 2"/>
    <property type="match status" value="1"/>
</dbReference>
<dbReference type="InterPro" id="IPR050838">
    <property type="entry name" value="Ketopantoate_reductase"/>
</dbReference>
<sequence length="370" mass="42862">MSSQRIYTLGASPLMYFIAHELAHLPTQPAIPNIIVLLNDSAKLQRFLDGDSKITMRNDPRVQRQFMAAAEPPMYVSGKASAIENMIVVEQNKRSLLSNITRYTNSLTNQSNVLLVNPPMGSVESILETIWPQEMERPNLFMGLTERMQNAVVSRVPQKEFDFNLRSPHKRLKMFISPIPRGLYNYEESKKDLLKLEKETPLLCSLVDLPSFDISLLSYGDVMFLRLDTLIVETCIESLAALYDCKYRKELLLLEKPKILFKLLIKEQLRIIVNAYPFLKHLPNYPVVMDEHRLYHLVIEDLEESRKTQKSRMLANIRKLSTPNTDQLTGYFVKLAYATKTDCKWNKLVTWLLNGKAKLQKHRALDYHYL</sequence>
<evidence type="ECO:0000259" key="1">
    <source>
        <dbReference type="Pfam" id="PF08546"/>
    </source>
</evidence>
<protein>
    <recommendedName>
        <fullName evidence="1">Ketopantoate reductase C-terminal domain-containing protein</fullName>
    </recommendedName>
</protein>
<organism evidence="2 3">
    <name type="scientific">Huiozyma naganishii (strain ATCC MYA-139 / BCRC 22969 / CBS 8797 / KCTC 17520 / NBRC 10181 / NCYC 3082 / Yp74L-3)</name>
    <name type="common">Yeast</name>
    <name type="synonym">Kazachstania naganishii</name>
    <dbReference type="NCBI Taxonomy" id="1071383"/>
    <lineage>
        <taxon>Eukaryota</taxon>
        <taxon>Fungi</taxon>
        <taxon>Dikarya</taxon>
        <taxon>Ascomycota</taxon>
        <taxon>Saccharomycotina</taxon>
        <taxon>Saccharomycetes</taxon>
        <taxon>Saccharomycetales</taxon>
        <taxon>Saccharomycetaceae</taxon>
        <taxon>Huiozyma</taxon>
    </lineage>
</organism>
<dbReference type="PANTHER" id="PTHR43765">
    <property type="entry name" value="2-DEHYDROPANTOATE 2-REDUCTASE-RELATED"/>
    <property type="match status" value="1"/>
</dbReference>
<reference evidence="2 3" key="1">
    <citation type="journal article" date="2011" name="Proc. Natl. Acad. Sci. U.S.A.">
        <title>Evolutionary erosion of yeast sex chromosomes by mating-type switching accidents.</title>
        <authorList>
            <person name="Gordon J.L."/>
            <person name="Armisen D."/>
            <person name="Proux-Wera E."/>
            <person name="Oheigeartaigh S.S."/>
            <person name="Byrne K.P."/>
            <person name="Wolfe K.H."/>
        </authorList>
    </citation>
    <scope>NUCLEOTIDE SEQUENCE [LARGE SCALE GENOMIC DNA]</scope>
    <source>
        <strain evidence="3">ATCC MYA-139 / BCRC 22969 / CBS 8797 / CCRC 22969 / KCTC 17520 / NBRC 10181 / NCYC 3082</strain>
    </source>
</reference>
<dbReference type="STRING" id="1071383.J7R013"/>
<reference evidence="3" key="2">
    <citation type="submission" date="2012-08" db="EMBL/GenBank/DDBJ databases">
        <title>Genome sequence of Kazachstania naganishii.</title>
        <authorList>
            <person name="Gordon J.L."/>
            <person name="Armisen D."/>
            <person name="Proux-Wera E."/>
            <person name="OhEigeartaigh S.S."/>
            <person name="Byrne K.P."/>
            <person name="Wolfe K.H."/>
        </authorList>
    </citation>
    <scope>NUCLEOTIDE SEQUENCE [LARGE SCALE GENOMIC DNA]</scope>
    <source>
        <strain evidence="3">ATCC MYA-139 / BCRC 22969 / CBS 8797 / CCRC 22969 / KCTC 17520 / NBRC 10181 / NCYC 3082</strain>
    </source>
</reference>
<dbReference type="InterPro" id="IPR013328">
    <property type="entry name" value="6PGD_dom2"/>
</dbReference>
<evidence type="ECO:0000313" key="3">
    <source>
        <dbReference type="Proteomes" id="UP000006310"/>
    </source>
</evidence>
<evidence type="ECO:0000313" key="2">
    <source>
        <dbReference type="EMBL" id="CCK68135.1"/>
    </source>
</evidence>
<dbReference type="OrthoDB" id="73846at2759"/>
<dbReference type="GO" id="GO:0045182">
    <property type="term" value="F:translation regulator activity"/>
    <property type="evidence" value="ECO:0007669"/>
    <property type="project" value="EnsemblFungi"/>
</dbReference>